<feature type="transmembrane region" description="Helical" evidence="5">
    <location>
        <begin position="95"/>
        <end position="125"/>
    </location>
</feature>
<feature type="transmembrane region" description="Helical" evidence="5">
    <location>
        <begin position="46"/>
        <end position="70"/>
    </location>
</feature>
<evidence type="ECO:0000259" key="6">
    <source>
        <dbReference type="Pfam" id="PF13240"/>
    </source>
</evidence>
<dbReference type="InterPro" id="IPR007593">
    <property type="entry name" value="CD225/Dispanin_fam"/>
</dbReference>
<gene>
    <name evidence="7" type="ORF">IAB91_00335</name>
</gene>
<dbReference type="PANTHER" id="PTHR14948">
    <property type="entry name" value="NG5"/>
    <property type="match status" value="1"/>
</dbReference>
<evidence type="ECO:0000256" key="4">
    <source>
        <dbReference type="ARBA" id="ARBA00023136"/>
    </source>
</evidence>
<dbReference type="PANTHER" id="PTHR14948:SF44">
    <property type="entry name" value="PROLINE-RICH TRANSMEMBRANE PROTEIN 1-LIKE"/>
    <property type="match status" value="1"/>
</dbReference>
<dbReference type="AlphaFoldDB" id="A0A9D9IK77"/>
<evidence type="ECO:0000313" key="7">
    <source>
        <dbReference type="EMBL" id="MBO8473725.1"/>
    </source>
</evidence>
<dbReference type="InterPro" id="IPR026870">
    <property type="entry name" value="Zinc_ribbon_dom"/>
</dbReference>
<accession>A0A9D9IK77</accession>
<keyword evidence="4 5" id="KW-0472">Membrane</keyword>
<organism evidence="7 8">
    <name type="scientific">Candidatus Cryptobacteroides faecigallinarum</name>
    <dbReference type="NCBI Taxonomy" id="2840763"/>
    <lineage>
        <taxon>Bacteria</taxon>
        <taxon>Pseudomonadati</taxon>
        <taxon>Bacteroidota</taxon>
        <taxon>Bacteroidia</taxon>
        <taxon>Bacteroidales</taxon>
        <taxon>Candidatus Cryptobacteroides</taxon>
    </lineage>
</organism>
<name>A0A9D9IK77_9BACT</name>
<evidence type="ECO:0000256" key="1">
    <source>
        <dbReference type="ARBA" id="ARBA00004370"/>
    </source>
</evidence>
<proteinExistence type="predicted"/>
<evidence type="ECO:0000313" key="8">
    <source>
        <dbReference type="Proteomes" id="UP000823757"/>
    </source>
</evidence>
<evidence type="ECO:0000256" key="3">
    <source>
        <dbReference type="ARBA" id="ARBA00022989"/>
    </source>
</evidence>
<keyword evidence="3 5" id="KW-1133">Transmembrane helix</keyword>
<dbReference type="GO" id="GO:0016020">
    <property type="term" value="C:membrane"/>
    <property type="evidence" value="ECO:0007669"/>
    <property type="project" value="UniProtKB-SubCell"/>
</dbReference>
<evidence type="ECO:0000256" key="5">
    <source>
        <dbReference type="SAM" id="Phobius"/>
    </source>
</evidence>
<dbReference type="EMBL" id="JADIMD010000004">
    <property type="protein sequence ID" value="MBO8473725.1"/>
    <property type="molecule type" value="Genomic_DNA"/>
</dbReference>
<evidence type="ECO:0000256" key="2">
    <source>
        <dbReference type="ARBA" id="ARBA00022692"/>
    </source>
</evidence>
<sequence>MYCKNCGAELPEGAKFCTSCGREQTTGTEAPYTDRMDTTCSKRPNTYLALGILVTIFCCLPFGIVSIVYASKVDSCWNSGRQNEAMDNSRKAKNWALWGLFISLAGYLIYILLLLFGATSAFWLADIFSETNTMYDIMMNTKLIY</sequence>
<dbReference type="Pfam" id="PF04505">
    <property type="entry name" value="CD225"/>
    <property type="match status" value="1"/>
</dbReference>
<reference evidence="7" key="1">
    <citation type="submission" date="2020-10" db="EMBL/GenBank/DDBJ databases">
        <authorList>
            <person name="Gilroy R."/>
        </authorList>
    </citation>
    <scope>NUCLEOTIDE SEQUENCE</scope>
    <source>
        <strain evidence="7">B1-13419</strain>
    </source>
</reference>
<dbReference type="Pfam" id="PF13240">
    <property type="entry name" value="Zn_Ribbon_1"/>
    <property type="match status" value="1"/>
</dbReference>
<reference evidence="7" key="2">
    <citation type="journal article" date="2021" name="PeerJ">
        <title>Extensive microbial diversity within the chicken gut microbiome revealed by metagenomics and culture.</title>
        <authorList>
            <person name="Gilroy R."/>
            <person name="Ravi A."/>
            <person name="Getino M."/>
            <person name="Pursley I."/>
            <person name="Horton D.L."/>
            <person name="Alikhan N.F."/>
            <person name="Baker D."/>
            <person name="Gharbi K."/>
            <person name="Hall N."/>
            <person name="Watson M."/>
            <person name="Adriaenssens E.M."/>
            <person name="Foster-Nyarko E."/>
            <person name="Jarju S."/>
            <person name="Secka A."/>
            <person name="Antonio M."/>
            <person name="Oren A."/>
            <person name="Chaudhuri R.R."/>
            <person name="La Ragione R."/>
            <person name="Hildebrand F."/>
            <person name="Pallen M.J."/>
        </authorList>
    </citation>
    <scope>NUCLEOTIDE SEQUENCE</scope>
    <source>
        <strain evidence="7">B1-13419</strain>
    </source>
</reference>
<comment type="subcellular location">
    <subcellularLocation>
        <location evidence="1">Membrane</location>
    </subcellularLocation>
</comment>
<keyword evidence="2 5" id="KW-0812">Transmembrane</keyword>
<feature type="domain" description="Zinc-ribbon" evidence="6">
    <location>
        <begin position="2"/>
        <end position="23"/>
    </location>
</feature>
<dbReference type="Proteomes" id="UP000823757">
    <property type="component" value="Unassembled WGS sequence"/>
</dbReference>
<dbReference type="InterPro" id="IPR051423">
    <property type="entry name" value="CD225/Dispanin"/>
</dbReference>
<comment type="caution">
    <text evidence="7">The sequence shown here is derived from an EMBL/GenBank/DDBJ whole genome shotgun (WGS) entry which is preliminary data.</text>
</comment>
<protein>
    <submittedName>
        <fullName evidence="7">CD225/dispanin family protein</fullName>
    </submittedName>
</protein>